<name>A0AAD7AEC2_9AGAR</name>
<evidence type="ECO:0000313" key="2">
    <source>
        <dbReference type="Proteomes" id="UP001218218"/>
    </source>
</evidence>
<protein>
    <submittedName>
        <fullName evidence="1">Uncharacterized protein</fullName>
    </submittedName>
</protein>
<keyword evidence="2" id="KW-1185">Reference proteome</keyword>
<dbReference type="AlphaFoldDB" id="A0AAD7AEC2"/>
<proteinExistence type="predicted"/>
<sequence length="187" mass="21632">MPSSFTVAEFRSKIPTGKELRPELEAGSMTFTEFTPFPVRVRATLLEHIERTKQTSKADIVRLIEESELKIICLEGIPRAARPRAGLRRRAPSQIPHLPIRTLPVELLAEIFGLTIRDHTHIKDAFRISIARLLRMETDCSWHWHLRTLNSIFRPCCLPDDYDCWDLTSRVWFVLIDPRNAHAGDPR</sequence>
<comment type="caution">
    <text evidence="1">The sequence shown here is derived from an EMBL/GenBank/DDBJ whole genome shotgun (WGS) entry which is preliminary data.</text>
</comment>
<gene>
    <name evidence="1" type="ORF">DFH08DRAFT_1047351</name>
</gene>
<organism evidence="1 2">
    <name type="scientific">Mycena albidolilacea</name>
    <dbReference type="NCBI Taxonomy" id="1033008"/>
    <lineage>
        <taxon>Eukaryota</taxon>
        <taxon>Fungi</taxon>
        <taxon>Dikarya</taxon>
        <taxon>Basidiomycota</taxon>
        <taxon>Agaricomycotina</taxon>
        <taxon>Agaricomycetes</taxon>
        <taxon>Agaricomycetidae</taxon>
        <taxon>Agaricales</taxon>
        <taxon>Marasmiineae</taxon>
        <taxon>Mycenaceae</taxon>
        <taxon>Mycena</taxon>
    </lineage>
</organism>
<accession>A0AAD7AEC2</accession>
<dbReference type="EMBL" id="JARIHO010000008">
    <property type="protein sequence ID" value="KAJ7356602.1"/>
    <property type="molecule type" value="Genomic_DNA"/>
</dbReference>
<evidence type="ECO:0000313" key="1">
    <source>
        <dbReference type="EMBL" id="KAJ7356602.1"/>
    </source>
</evidence>
<reference evidence="1" key="1">
    <citation type="submission" date="2023-03" db="EMBL/GenBank/DDBJ databases">
        <title>Massive genome expansion in bonnet fungi (Mycena s.s.) driven by repeated elements and novel gene families across ecological guilds.</title>
        <authorList>
            <consortium name="Lawrence Berkeley National Laboratory"/>
            <person name="Harder C.B."/>
            <person name="Miyauchi S."/>
            <person name="Viragh M."/>
            <person name="Kuo A."/>
            <person name="Thoen E."/>
            <person name="Andreopoulos B."/>
            <person name="Lu D."/>
            <person name="Skrede I."/>
            <person name="Drula E."/>
            <person name="Henrissat B."/>
            <person name="Morin E."/>
            <person name="Kohler A."/>
            <person name="Barry K."/>
            <person name="LaButti K."/>
            <person name="Morin E."/>
            <person name="Salamov A."/>
            <person name="Lipzen A."/>
            <person name="Mereny Z."/>
            <person name="Hegedus B."/>
            <person name="Baldrian P."/>
            <person name="Stursova M."/>
            <person name="Weitz H."/>
            <person name="Taylor A."/>
            <person name="Grigoriev I.V."/>
            <person name="Nagy L.G."/>
            <person name="Martin F."/>
            <person name="Kauserud H."/>
        </authorList>
    </citation>
    <scope>NUCLEOTIDE SEQUENCE</scope>
    <source>
        <strain evidence="1">CBHHK002</strain>
    </source>
</reference>
<dbReference type="Proteomes" id="UP001218218">
    <property type="component" value="Unassembled WGS sequence"/>
</dbReference>